<feature type="domain" description="NAD(P)-binding" evidence="1">
    <location>
        <begin position="8"/>
        <end position="199"/>
    </location>
</feature>
<dbReference type="InterPro" id="IPR016040">
    <property type="entry name" value="NAD(P)-bd_dom"/>
</dbReference>
<evidence type="ECO:0000313" key="3">
    <source>
        <dbReference type="Proteomes" id="UP000198765"/>
    </source>
</evidence>
<dbReference type="EMBL" id="LT594324">
    <property type="protein sequence ID" value="SBT50628.1"/>
    <property type="molecule type" value="Genomic_DNA"/>
</dbReference>
<dbReference type="RefSeq" id="WP_091197638.1">
    <property type="nucleotide sequence ID" value="NZ_LT594324.1"/>
</dbReference>
<gene>
    <name evidence="2" type="ORF">GA0070621_3788</name>
</gene>
<evidence type="ECO:0000259" key="1">
    <source>
        <dbReference type="Pfam" id="PF13460"/>
    </source>
</evidence>
<dbReference type="InterPro" id="IPR036291">
    <property type="entry name" value="NAD(P)-bd_dom_sf"/>
</dbReference>
<dbReference type="Proteomes" id="UP000198765">
    <property type="component" value="Chromosome I"/>
</dbReference>
<dbReference type="Gene3D" id="3.40.50.720">
    <property type="entry name" value="NAD(P)-binding Rossmann-like Domain"/>
    <property type="match status" value="1"/>
</dbReference>
<dbReference type="PATRIC" id="fig|299146.4.peg.3923"/>
<dbReference type="InterPro" id="IPR051606">
    <property type="entry name" value="Polyketide_Oxido-like"/>
</dbReference>
<evidence type="ECO:0000313" key="2">
    <source>
        <dbReference type="EMBL" id="SBT50628.1"/>
    </source>
</evidence>
<protein>
    <recommendedName>
        <fullName evidence="1">NAD(P)-binding domain-containing protein</fullName>
    </recommendedName>
</protein>
<dbReference type="Pfam" id="PF13460">
    <property type="entry name" value="NAD_binding_10"/>
    <property type="match status" value="1"/>
</dbReference>
<dbReference type="PANTHER" id="PTHR43355:SF2">
    <property type="entry name" value="FLAVIN REDUCTASE (NADPH)"/>
    <property type="match status" value="1"/>
</dbReference>
<dbReference type="GO" id="GO:0016646">
    <property type="term" value="F:oxidoreductase activity, acting on the CH-NH group of donors, NAD or NADP as acceptor"/>
    <property type="evidence" value="ECO:0007669"/>
    <property type="project" value="TreeGrafter"/>
</dbReference>
<reference evidence="2 3" key="1">
    <citation type="submission" date="2016-06" db="EMBL/GenBank/DDBJ databases">
        <authorList>
            <person name="Kjaerup R.B."/>
            <person name="Dalgaard T.S."/>
            <person name="Juul-Madsen H.R."/>
        </authorList>
    </citation>
    <scope>NUCLEOTIDE SEQUENCE [LARGE SCALE GENOMIC DNA]</scope>
    <source>
        <strain evidence="2 3">DSM 45248</strain>
    </source>
</reference>
<dbReference type="AlphaFoldDB" id="A0A1A9A3F8"/>
<dbReference type="OrthoDB" id="3191258at2"/>
<sequence>MSRIIVFGAGGRAGRAAVRQARDRGHRVTAVLRAPARHPDLSADGEVTVVPGDVTDADRVADLAAGHDAVVHAAADLAAPPDVFFPAAARALLGGLGRAGVDRLLVVGLASVLPTAAGVPLLDVPGYPQEYRTFCLGHGAGTEVLRRDGAAVDWLVLSPAGDFDHGGTPTGRYRFTPGEATSRITYADLAVALLDEIETPRHRQLHLGVERA</sequence>
<organism evidence="2 3">
    <name type="scientific">Micromonospora narathiwatensis</name>
    <dbReference type="NCBI Taxonomy" id="299146"/>
    <lineage>
        <taxon>Bacteria</taxon>
        <taxon>Bacillati</taxon>
        <taxon>Actinomycetota</taxon>
        <taxon>Actinomycetes</taxon>
        <taxon>Micromonosporales</taxon>
        <taxon>Micromonosporaceae</taxon>
        <taxon>Micromonospora</taxon>
    </lineage>
</organism>
<dbReference type="PANTHER" id="PTHR43355">
    <property type="entry name" value="FLAVIN REDUCTASE (NADPH)"/>
    <property type="match status" value="1"/>
</dbReference>
<keyword evidence="3" id="KW-1185">Reference proteome</keyword>
<name>A0A1A9A3F8_9ACTN</name>
<proteinExistence type="predicted"/>
<accession>A0A1A9A3F8</accession>
<dbReference type="SUPFAM" id="SSF51735">
    <property type="entry name" value="NAD(P)-binding Rossmann-fold domains"/>
    <property type="match status" value="1"/>
</dbReference>